<dbReference type="InterPro" id="IPR003593">
    <property type="entry name" value="AAA+_ATPase"/>
</dbReference>
<dbReference type="GO" id="GO:0043565">
    <property type="term" value="F:sequence-specific DNA binding"/>
    <property type="evidence" value="ECO:0007669"/>
    <property type="project" value="InterPro"/>
</dbReference>
<dbReference type="InterPro" id="IPR025944">
    <property type="entry name" value="Sigma_54_int_dom_CS"/>
</dbReference>
<keyword evidence="2" id="KW-0067">ATP-binding</keyword>
<dbReference type="InterPro" id="IPR009057">
    <property type="entry name" value="Homeodomain-like_sf"/>
</dbReference>
<dbReference type="SMART" id="SM00448">
    <property type="entry name" value="REC"/>
    <property type="match status" value="1"/>
</dbReference>
<dbReference type="SUPFAM" id="SSF52172">
    <property type="entry name" value="CheY-like"/>
    <property type="match status" value="1"/>
</dbReference>
<dbReference type="Pfam" id="PF00072">
    <property type="entry name" value="Response_reg"/>
    <property type="match status" value="1"/>
</dbReference>
<evidence type="ECO:0000256" key="1">
    <source>
        <dbReference type="ARBA" id="ARBA00022741"/>
    </source>
</evidence>
<evidence type="ECO:0000256" key="4">
    <source>
        <dbReference type="ARBA" id="ARBA00023125"/>
    </source>
</evidence>
<gene>
    <name evidence="8" type="primary">zraR</name>
    <name evidence="8" type="ORF">SCFA_550006</name>
</gene>
<dbReference type="PROSITE" id="PS50045">
    <property type="entry name" value="SIGMA54_INTERACT_4"/>
    <property type="match status" value="1"/>
</dbReference>
<dbReference type="PROSITE" id="PS00675">
    <property type="entry name" value="SIGMA54_INTERACT_1"/>
    <property type="match status" value="1"/>
</dbReference>
<dbReference type="EMBL" id="CAADRM010000120">
    <property type="protein sequence ID" value="VFU16595.1"/>
    <property type="molecule type" value="Genomic_DNA"/>
</dbReference>
<dbReference type="PRINTS" id="PR01590">
    <property type="entry name" value="HTHFIS"/>
</dbReference>
<feature type="domain" description="Sigma-54 factor interaction" evidence="6">
    <location>
        <begin position="145"/>
        <end position="374"/>
    </location>
</feature>
<name>A0A485M2C4_9ZZZZ</name>
<proteinExistence type="predicted"/>
<feature type="domain" description="Response regulatory" evidence="7">
    <location>
        <begin position="14"/>
        <end position="129"/>
    </location>
</feature>
<dbReference type="InterPro" id="IPR025662">
    <property type="entry name" value="Sigma_54_int_dom_ATP-bd_1"/>
</dbReference>
<dbReference type="SMART" id="SM00382">
    <property type="entry name" value="AAA"/>
    <property type="match status" value="1"/>
</dbReference>
<dbReference type="GO" id="GO:0005524">
    <property type="term" value="F:ATP binding"/>
    <property type="evidence" value="ECO:0007669"/>
    <property type="project" value="UniProtKB-KW"/>
</dbReference>
<dbReference type="Gene3D" id="3.40.50.300">
    <property type="entry name" value="P-loop containing nucleotide triphosphate hydrolases"/>
    <property type="match status" value="1"/>
</dbReference>
<evidence type="ECO:0000259" key="7">
    <source>
        <dbReference type="PROSITE" id="PS50110"/>
    </source>
</evidence>
<dbReference type="SUPFAM" id="SSF46689">
    <property type="entry name" value="Homeodomain-like"/>
    <property type="match status" value="1"/>
</dbReference>
<evidence type="ECO:0000313" key="8">
    <source>
        <dbReference type="EMBL" id="VFU16595.1"/>
    </source>
</evidence>
<reference evidence="8" key="1">
    <citation type="submission" date="2019-03" db="EMBL/GenBank/DDBJ databases">
        <authorList>
            <person name="Hao L."/>
        </authorList>
    </citation>
    <scope>NUCLEOTIDE SEQUENCE</scope>
</reference>
<dbReference type="InterPro" id="IPR027417">
    <property type="entry name" value="P-loop_NTPase"/>
</dbReference>
<sequence>MPSKERKLAKKNIRILIIDDEESIRDGCQQILTRQGYEPTATADGMTGLELARTGAFDVILLDLRMPRIEGLEILRILKSEHPVASKIIVITGYGTIPVAVEAMRLGAHNFITKPFSAAELKLAVQDCLSEKSEERPTGDSLSMIIGTSDYVEELKETIRRVAKTDSTVLITGESGTGKELVARTIHSLSARSNKPFVPVDCSSLVHNLMESELFGHIKGAFSGATENRDGRFQTADKGTLFLDEISNISLDVQAKLLRVIQEQEVPRVGSSIPEKIDVRLITATNKDLRVEVQNGTFREDLFYRISVVPIHIKPLREHRSDIAPIAFHYFDIFRSRHGSKAQSLSPEVVKSLTSYTWPGNIRELKNTIERLCVLCDHEEVTLSDILYYGQDTCSKAPVVDPFSGKMTLVEVEKEHIEKALHHFNNQINKTARFLGIDRKTLRTKIRNYGIEIKDDE</sequence>
<evidence type="ECO:0000256" key="3">
    <source>
        <dbReference type="ARBA" id="ARBA00023015"/>
    </source>
</evidence>
<keyword evidence="1" id="KW-0547">Nucleotide-binding</keyword>
<evidence type="ECO:0000259" key="6">
    <source>
        <dbReference type="PROSITE" id="PS50045"/>
    </source>
</evidence>
<dbReference type="Pfam" id="PF02954">
    <property type="entry name" value="HTH_8"/>
    <property type="match status" value="1"/>
</dbReference>
<dbReference type="InterPro" id="IPR001789">
    <property type="entry name" value="Sig_transdc_resp-reg_receiver"/>
</dbReference>
<evidence type="ECO:0000256" key="5">
    <source>
        <dbReference type="ARBA" id="ARBA00023163"/>
    </source>
</evidence>
<dbReference type="GO" id="GO:0006355">
    <property type="term" value="P:regulation of DNA-templated transcription"/>
    <property type="evidence" value="ECO:0007669"/>
    <property type="project" value="InterPro"/>
</dbReference>
<organism evidence="8">
    <name type="scientific">anaerobic digester metagenome</name>
    <dbReference type="NCBI Taxonomy" id="1263854"/>
    <lineage>
        <taxon>unclassified sequences</taxon>
        <taxon>metagenomes</taxon>
        <taxon>ecological metagenomes</taxon>
    </lineage>
</organism>
<dbReference type="GO" id="GO:0000160">
    <property type="term" value="P:phosphorelay signal transduction system"/>
    <property type="evidence" value="ECO:0007669"/>
    <property type="project" value="InterPro"/>
</dbReference>
<accession>A0A485M2C4</accession>
<dbReference type="Gene3D" id="1.10.10.60">
    <property type="entry name" value="Homeodomain-like"/>
    <property type="match status" value="1"/>
</dbReference>
<dbReference type="PANTHER" id="PTHR32071">
    <property type="entry name" value="TRANSCRIPTIONAL REGULATORY PROTEIN"/>
    <property type="match status" value="1"/>
</dbReference>
<dbReference type="FunFam" id="3.40.50.300:FF:000006">
    <property type="entry name" value="DNA-binding transcriptional regulator NtrC"/>
    <property type="match status" value="1"/>
</dbReference>
<evidence type="ECO:0000256" key="2">
    <source>
        <dbReference type="ARBA" id="ARBA00022840"/>
    </source>
</evidence>
<dbReference type="SUPFAM" id="SSF52540">
    <property type="entry name" value="P-loop containing nucleoside triphosphate hydrolases"/>
    <property type="match status" value="1"/>
</dbReference>
<dbReference type="Pfam" id="PF25601">
    <property type="entry name" value="AAA_lid_14"/>
    <property type="match status" value="1"/>
</dbReference>
<dbReference type="CDD" id="cd00009">
    <property type="entry name" value="AAA"/>
    <property type="match status" value="1"/>
</dbReference>
<dbReference type="Gene3D" id="1.10.8.60">
    <property type="match status" value="1"/>
</dbReference>
<dbReference type="InterPro" id="IPR002078">
    <property type="entry name" value="Sigma_54_int"/>
</dbReference>
<keyword evidence="3" id="KW-0805">Transcription regulation</keyword>
<dbReference type="InterPro" id="IPR025943">
    <property type="entry name" value="Sigma_54_int_dom_ATP-bd_2"/>
</dbReference>
<dbReference type="AlphaFoldDB" id="A0A485M2C4"/>
<protein>
    <submittedName>
        <fullName evidence="8">Transcriptional regulatory protein ZraR</fullName>
    </submittedName>
</protein>
<dbReference type="InterPro" id="IPR002197">
    <property type="entry name" value="HTH_Fis"/>
</dbReference>
<dbReference type="PROSITE" id="PS00688">
    <property type="entry name" value="SIGMA54_INTERACT_3"/>
    <property type="match status" value="1"/>
</dbReference>
<dbReference type="Pfam" id="PF00158">
    <property type="entry name" value="Sigma54_activat"/>
    <property type="match status" value="1"/>
</dbReference>
<keyword evidence="5" id="KW-0804">Transcription</keyword>
<dbReference type="Gene3D" id="3.40.50.2300">
    <property type="match status" value="1"/>
</dbReference>
<dbReference type="InterPro" id="IPR011006">
    <property type="entry name" value="CheY-like_superfamily"/>
</dbReference>
<dbReference type="PROSITE" id="PS00676">
    <property type="entry name" value="SIGMA54_INTERACT_2"/>
    <property type="match status" value="1"/>
</dbReference>
<keyword evidence="4" id="KW-0238">DNA-binding</keyword>
<dbReference type="PROSITE" id="PS50110">
    <property type="entry name" value="RESPONSE_REGULATORY"/>
    <property type="match status" value="1"/>
</dbReference>
<dbReference type="InterPro" id="IPR058031">
    <property type="entry name" value="AAA_lid_NorR"/>
</dbReference>